<proteinExistence type="predicted"/>
<evidence type="ECO:0000313" key="3">
    <source>
        <dbReference type="Proteomes" id="UP000186677"/>
    </source>
</evidence>
<feature type="transmembrane region" description="Helical" evidence="1">
    <location>
        <begin position="71"/>
        <end position="90"/>
    </location>
</feature>
<dbReference type="EMBL" id="MPJC01000001">
    <property type="protein sequence ID" value="OKA24537.1"/>
    <property type="molecule type" value="Genomic_DNA"/>
</dbReference>
<evidence type="ECO:0000256" key="1">
    <source>
        <dbReference type="SAM" id="Phobius"/>
    </source>
</evidence>
<keyword evidence="1" id="KW-1133">Transmembrane helix</keyword>
<sequence>MPIFYCSTETPTKGHGLSKPYCSEALVVERDKSPYFSIFLKFYKVFFGAMLLFALGATVDCALKSNYRDAFEGLCGTIIFAALLWCGYNVDRLEARLKAKS</sequence>
<accession>A0ABX3EE63</accession>
<dbReference type="Proteomes" id="UP000186677">
    <property type="component" value="Unassembled WGS sequence"/>
</dbReference>
<comment type="caution">
    <text evidence="2">The sequence shown here is derived from an EMBL/GenBank/DDBJ whole genome shotgun (WGS) entry which is preliminary data.</text>
</comment>
<feature type="transmembrane region" description="Helical" evidence="1">
    <location>
        <begin position="42"/>
        <end position="59"/>
    </location>
</feature>
<protein>
    <submittedName>
        <fullName evidence="2">Uncharacterized protein</fullName>
    </submittedName>
</protein>
<organism evidence="2 3">
    <name type="scientific">Pseudomonas versuta</name>
    <dbReference type="NCBI Taxonomy" id="1788301"/>
    <lineage>
        <taxon>Bacteria</taxon>
        <taxon>Pseudomonadati</taxon>
        <taxon>Pseudomonadota</taxon>
        <taxon>Gammaproteobacteria</taxon>
        <taxon>Pseudomonadales</taxon>
        <taxon>Pseudomonadaceae</taxon>
        <taxon>Pseudomonas</taxon>
    </lineage>
</organism>
<keyword evidence="1" id="KW-0812">Transmembrane</keyword>
<keyword evidence="3" id="KW-1185">Reference proteome</keyword>
<gene>
    <name evidence="2" type="ORF">BOH73_01205</name>
</gene>
<evidence type="ECO:0000313" key="2">
    <source>
        <dbReference type="EMBL" id="OKA24537.1"/>
    </source>
</evidence>
<name>A0ABX3EE63_9PSED</name>
<keyword evidence="1" id="KW-0472">Membrane</keyword>
<reference evidence="2 3" key="1">
    <citation type="submission" date="2016-11" db="EMBL/GenBank/DDBJ databases">
        <title>Draft genome of Pseudomonas versuta A4R1.5.</title>
        <authorList>
            <person name="See-Too W.-S."/>
        </authorList>
    </citation>
    <scope>NUCLEOTIDE SEQUENCE [LARGE SCALE GENOMIC DNA]</scope>
    <source>
        <strain evidence="2 3">A4R1.5</strain>
    </source>
</reference>